<dbReference type="InterPro" id="IPR023227">
    <property type="entry name" value="SAM_OH_AdoTrfase_C_sf"/>
</dbReference>
<protein>
    <submittedName>
        <fullName evidence="1">Uncharacterized protein</fullName>
    </submittedName>
</protein>
<evidence type="ECO:0000313" key="2">
    <source>
        <dbReference type="Proteomes" id="UP000178700"/>
    </source>
</evidence>
<dbReference type="Proteomes" id="UP000178700">
    <property type="component" value="Unassembled WGS sequence"/>
</dbReference>
<dbReference type="AlphaFoldDB" id="A0A1F6V483"/>
<gene>
    <name evidence="1" type="ORF">A2642_03770</name>
</gene>
<dbReference type="SUPFAM" id="SSF101852">
    <property type="entry name" value="Bacterial fluorinating enzyme, C-terminal domain"/>
    <property type="match status" value="1"/>
</dbReference>
<dbReference type="Gene3D" id="2.40.30.90">
    <property type="entry name" value="Bacterial fluorinating enzyme like"/>
    <property type="match status" value="1"/>
</dbReference>
<name>A0A1F6V483_9BACT</name>
<reference evidence="1 2" key="1">
    <citation type="journal article" date="2016" name="Nat. Commun.">
        <title>Thousands of microbial genomes shed light on interconnected biogeochemical processes in an aquifer system.</title>
        <authorList>
            <person name="Anantharaman K."/>
            <person name="Brown C.T."/>
            <person name="Hug L.A."/>
            <person name="Sharon I."/>
            <person name="Castelle C.J."/>
            <person name="Probst A.J."/>
            <person name="Thomas B.C."/>
            <person name="Singh A."/>
            <person name="Wilkins M.J."/>
            <person name="Karaoz U."/>
            <person name="Brodie E.L."/>
            <person name="Williams K.H."/>
            <person name="Hubbard S.S."/>
            <person name="Banfield J.F."/>
        </authorList>
    </citation>
    <scope>NUCLEOTIDE SEQUENCE [LARGE SCALE GENOMIC DNA]</scope>
</reference>
<evidence type="ECO:0000313" key="1">
    <source>
        <dbReference type="EMBL" id="OGI64571.1"/>
    </source>
</evidence>
<proteinExistence type="predicted"/>
<sequence>MLNNIWGKKYSLPIRWIKWFLFNRHIPITIINDCRDSNAEGRIVTRLASLLPLSKISFVGVKDDIEAAFCLVDMLDALEGRKGIKIINVAPRHGVAKCWSNGTPFCETKIGHAMIFSTIDGHVLSLIQDILGYKLRVKLYNIPEVVTQMGLSLETQTKIIKSQFRSFDFLPRLVAMRVKGKEFPYTITTVKNCINEMVGFTDVFGNIKTTIIYKEQYTTGTFFKKFKVGDVLLTEIKFYPRLKDVPNGELAVIVGSSGFGNSRFLEIVVQGQSASEKLGYPEVGTPIQIL</sequence>
<accession>A0A1F6V483</accession>
<organism evidence="1 2">
    <name type="scientific">Candidatus Nomurabacteria bacterium RIFCSPHIGHO2_01_FULL_39_10</name>
    <dbReference type="NCBI Taxonomy" id="1801733"/>
    <lineage>
        <taxon>Bacteria</taxon>
        <taxon>Candidatus Nomuraibacteriota</taxon>
    </lineage>
</organism>
<dbReference type="EMBL" id="MFTJ01000047">
    <property type="protein sequence ID" value="OGI64571.1"/>
    <property type="molecule type" value="Genomic_DNA"/>
</dbReference>
<comment type="caution">
    <text evidence="1">The sequence shown here is derived from an EMBL/GenBank/DDBJ whole genome shotgun (WGS) entry which is preliminary data.</text>
</comment>